<dbReference type="EMBL" id="UINC01029871">
    <property type="protein sequence ID" value="SVB13339.1"/>
    <property type="molecule type" value="Genomic_DNA"/>
</dbReference>
<name>A0A382BI88_9ZZZZ</name>
<dbReference type="SUPFAM" id="SSF51197">
    <property type="entry name" value="Clavaminate synthase-like"/>
    <property type="match status" value="1"/>
</dbReference>
<evidence type="ECO:0000313" key="1">
    <source>
        <dbReference type="EMBL" id="SVB13339.1"/>
    </source>
</evidence>
<dbReference type="Pfam" id="PF05721">
    <property type="entry name" value="PhyH"/>
    <property type="match status" value="1"/>
</dbReference>
<sequence>MKTPTEAQTRQWLNDGCLVFENAIGGEEVKRLQTAFDRWADACKEDWMTAIDRGESAATFYDIPNPLEKDTLFIDLIDHPSYYGCLKAFTDDELILLGPQFRTVPPWPLSYTGWHPDVPPDNPLHIKVQIYVNDVELGAGEFAYIPGSHKPDAGPYARVRELDAMPGHKRFPGKAGTAIMFNSYGWHVAMDNHTGVPRKSIILIYEKHTPDRVKPEVFASIAKHLNTPERRRLFSQEA</sequence>
<dbReference type="AlphaFoldDB" id="A0A382BI88"/>
<dbReference type="InterPro" id="IPR008775">
    <property type="entry name" value="Phytyl_CoA_dOase-like"/>
</dbReference>
<organism evidence="1">
    <name type="scientific">marine metagenome</name>
    <dbReference type="NCBI Taxonomy" id="408172"/>
    <lineage>
        <taxon>unclassified sequences</taxon>
        <taxon>metagenomes</taxon>
        <taxon>ecological metagenomes</taxon>
    </lineage>
</organism>
<proteinExistence type="predicted"/>
<protein>
    <recommendedName>
        <fullName evidence="2">Phytanoyl-CoA dioxygenase</fullName>
    </recommendedName>
</protein>
<evidence type="ECO:0008006" key="2">
    <source>
        <dbReference type="Google" id="ProtNLM"/>
    </source>
</evidence>
<dbReference type="Gene3D" id="2.60.120.620">
    <property type="entry name" value="q2cbj1_9rhob like domain"/>
    <property type="match status" value="1"/>
</dbReference>
<reference evidence="1" key="1">
    <citation type="submission" date="2018-05" db="EMBL/GenBank/DDBJ databases">
        <authorList>
            <person name="Lanie J.A."/>
            <person name="Ng W.-L."/>
            <person name="Kazmierczak K.M."/>
            <person name="Andrzejewski T.M."/>
            <person name="Davidsen T.M."/>
            <person name="Wayne K.J."/>
            <person name="Tettelin H."/>
            <person name="Glass J.I."/>
            <person name="Rusch D."/>
            <person name="Podicherti R."/>
            <person name="Tsui H.-C.T."/>
            <person name="Winkler M.E."/>
        </authorList>
    </citation>
    <scope>NUCLEOTIDE SEQUENCE</scope>
</reference>
<accession>A0A382BI88</accession>
<gene>
    <name evidence="1" type="ORF">METZ01_LOCUS166193</name>
</gene>